<keyword evidence="3 8" id="KW-0547">Nucleotide-binding</keyword>
<feature type="binding site" evidence="8">
    <location>
        <position position="138"/>
    </location>
    <ligand>
        <name>L-tryptophan</name>
        <dbReference type="ChEBI" id="CHEBI:57912"/>
    </ligand>
</feature>
<feature type="short sequence motif" description="'KMSKS' region" evidence="8">
    <location>
        <begin position="197"/>
        <end position="201"/>
    </location>
</feature>
<sequence length="327" mass="36813">MTKEKKILISGIQPTGRLHLGNYLGALKNFIELQNSETYDCYFFVADYHSLTEHFDPRKKPEEIKNLLKDFIAAGLDPNKSILFIQSHIPFVTELAWILSTLTPFGELSRMTQFKDKAQKEEFANVGLFTYPILMAADILLYGAEYVPVGEDQLQHLELARTLARKFNGVFGEIFKEPKALLTKTPRVMSLQNPEKKMSKSDPSGCVFLDDAPEVIEEKIKRAVTDSESSIAYSPKSRPGISNLIEIYSAFENITKDEVIEHHKTSSYSVFKEALSSLISKHFESFRAKKEALNDKEILDIIETGNAHAHGKAVKNIGSVRAKIGLI</sequence>
<comment type="similarity">
    <text evidence="1 8 9">Belongs to the class-I aminoacyl-tRNA synthetase family.</text>
</comment>
<name>A0A1G1ZNL6_9BACT</name>
<dbReference type="NCBIfam" id="TIGR00233">
    <property type="entry name" value="trpS"/>
    <property type="match status" value="1"/>
</dbReference>
<comment type="function">
    <text evidence="8">Catalyzes the attachment of tryptophan to tRNA(Trp).</text>
</comment>
<feature type="binding site" evidence="8">
    <location>
        <begin position="197"/>
        <end position="201"/>
    </location>
    <ligand>
        <name>ATP</name>
        <dbReference type="ChEBI" id="CHEBI:30616"/>
    </ligand>
</feature>
<dbReference type="InterPro" id="IPR001412">
    <property type="entry name" value="aa-tRNA-synth_I_CS"/>
</dbReference>
<dbReference type="InterPro" id="IPR024109">
    <property type="entry name" value="Trp-tRNA-ligase_bac-type"/>
</dbReference>
<dbReference type="STRING" id="1798406.A3A04_00880"/>
<evidence type="ECO:0000256" key="7">
    <source>
        <dbReference type="ARBA" id="ARBA00049929"/>
    </source>
</evidence>
<reference evidence="10 11" key="1">
    <citation type="journal article" date="2016" name="Nat. Commun.">
        <title>Thousands of microbial genomes shed light on interconnected biogeochemical processes in an aquifer system.</title>
        <authorList>
            <person name="Anantharaman K."/>
            <person name="Brown C.T."/>
            <person name="Hug L.A."/>
            <person name="Sharon I."/>
            <person name="Castelle C.J."/>
            <person name="Probst A.J."/>
            <person name="Thomas B.C."/>
            <person name="Singh A."/>
            <person name="Wilkins M.J."/>
            <person name="Karaoz U."/>
            <person name="Brodie E.L."/>
            <person name="Williams K.H."/>
            <person name="Hubbard S.S."/>
            <person name="Banfield J.F."/>
        </authorList>
    </citation>
    <scope>NUCLEOTIDE SEQUENCE [LARGE SCALE GENOMIC DNA]</scope>
</reference>
<dbReference type="PANTHER" id="PTHR43766">
    <property type="entry name" value="TRYPTOPHAN--TRNA LIGASE, MITOCHONDRIAL"/>
    <property type="match status" value="1"/>
</dbReference>
<dbReference type="PRINTS" id="PR01039">
    <property type="entry name" value="TRNASYNTHTRP"/>
</dbReference>
<feature type="binding site" evidence="8">
    <location>
        <position position="188"/>
    </location>
    <ligand>
        <name>ATP</name>
        <dbReference type="ChEBI" id="CHEBI:30616"/>
    </ligand>
</feature>
<dbReference type="GO" id="GO:0006436">
    <property type="term" value="P:tryptophanyl-tRNA aminoacylation"/>
    <property type="evidence" value="ECO:0007669"/>
    <property type="project" value="UniProtKB-UniRule"/>
</dbReference>
<dbReference type="SUPFAM" id="SSF52374">
    <property type="entry name" value="Nucleotidylyl transferase"/>
    <property type="match status" value="1"/>
</dbReference>
<comment type="subcellular location">
    <subcellularLocation>
        <location evidence="8">Cytoplasm</location>
    </subcellularLocation>
</comment>
<comment type="subunit">
    <text evidence="8">Homodimer.</text>
</comment>
<feature type="binding site" evidence="8">
    <location>
        <begin position="13"/>
        <end position="15"/>
    </location>
    <ligand>
        <name>ATP</name>
        <dbReference type="ChEBI" id="CHEBI:30616"/>
    </ligand>
</feature>
<accession>A0A1G1ZNL6</accession>
<feature type="binding site" evidence="8">
    <location>
        <begin position="21"/>
        <end position="22"/>
    </location>
    <ligand>
        <name>ATP</name>
        <dbReference type="ChEBI" id="CHEBI:30616"/>
    </ligand>
</feature>
<evidence type="ECO:0000256" key="9">
    <source>
        <dbReference type="RuleBase" id="RU363036"/>
    </source>
</evidence>
<feature type="short sequence motif" description="'HIGH' region" evidence="8">
    <location>
        <begin position="14"/>
        <end position="22"/>
    </location>
</feature>
<dbReference type="Pfam" id="PF00579">
    <property type="entry name" value="tRNA-synt_1b"/>
    <property type="match status" value="1"/>
</dbReference>
<comment type="caution">
    <text evidence="10">The sequence shown here is derived from an EMBL/GenBank/DDBJ whole genome shotgun (WGS) entry which is preliminary data.</text>
</comment>
<dbReference type="InterPro" id="IPR014729">
    <property type="entry name" value="Rossmann-like_a/b/a_fold"/>
</dbReference>
<dbReference type="PROSITE" id="PS00178">
    <property type="entry name" value="AA_TRNA_LIGASE_I"/>
    <property type="match status" value="1"/>
</dbReference>
<dbReference type="FunFam" id="1.10.240.10:FF:000002">
    <property type="entry name" value="Tryptophan--tRNA ligase"/>
    <property type="match status" value="1"/>
</dbReference>
<dbReference type="Gene3D" id="1.10.240.10">
    <property type="entry name" value="Tyrosyl-Transfer RNA Synthetase"/>
    <property type="match status" value="1"/>
</dbReference>
<dbReference type="InterPro" id="IPR050203">
    <property type="entry name" value="Trp-tRNA_synthetase"/>
</dbReference>
<keyword evidence="5 8" id="KW-0648">Protein biosynthesis</keyword>
<dbReference type="InterPro" id="IPR002305">
    <property type="entry name" value="aa-tRNA-synth_Ic"/>
</dbReference>
<feature type="binding site" evidence="8">
    <location>
        <begin position="150"/>
        <end position="152"/>
    </location>
    <ligand>
        <name>ATP</name>
        <dbReference type="ChEBI" id="CHEBI:30616"/>
    </ligand>
</feature>
<comment type="catalytic activity">
    <reaction evidence="7 8">
        <text>tRNA(Trp) + L-tryptophan + ATP = L-tryptophyl-tRNA(Trp) + AMP + diphosphate + H(+)</text>
        <dbReference type="Rhea" id="RHEA:24080"/>
        <dbReference type="Rhea" id="RHEA-COMP:9671"/>
        <dbReference type="Rhea" id="RHEA-COMP:9705"/>
        <dbReference type="ChEBI" id="CHEBI:15378"/>
        <dbReference type="ChEBI" id="CHEBI:30616"/>
        <dbReference type="ChEBI" id="CHEBI:33019"/>
        <dbReference type="ChEBI" id="CHEBI:57912"/>
        <dbReference type="ChEBI" id="CHEBI:78442"/>
        <dbReference type="ChEBI" id="CHEBI:78535"/>
        <dbReference type="ChEBI" id="CHEBI:456215"/>
        <dbReference type="EC" id="6.1.1.2"/>
    </reaction>
</comment>
<dbReference type="GO" id="GO:0005524">
    <property type="term" value="F:ATP binding"/>
    <property type="evidence" value="ECO:0007669"/>
    <property type="project" value="UniProtKB-UniRule"/>
</dbReference>
<evidence type="ECO:0000313" key="10">
    <source>
        <dbReference type="EMBL" id="OGY66095.1"/>
    </source>
</evidence>
<evidence type="ECO:0000256" key="5">
    <source>
        <dbReference type="ARBA" id="ARBA00022917"/>
    </source>
</evidence>
<keyword evidence="8" id="KW-0963">Cytoplasm</keyword>
<dbReference type="AlphaFoldDB" id="A0A1G1ZNL6"/>
<dbReference type="InterPro" id="IPR002306">
    <property type="entry name" value="Trp-tRNA-ligase"/>
</dbReference>
<evidence type="ECO:0000256" key="1">
    <source>
        <dbReference type="ARBA" id="ARBA00005594"/>
    </source>
</evidence>
<dbReference type="Gene3D" id="3.40.50.620">
    <property type="entry name" value="HUPs"/>
    <property type="match status" value="1"/>
</dbReference>
<keyword evidence="4 8" id="KW-0067">ATP-binding</keyword>
<dbReference type="GO" id="GO:0004830">
    <property type="term" value="F:tryptophan-tRNA ligase activity"/>
    <property type="evidence" value="ECO:0007669"/>
    <property type="project" value="UniProtKB-UniRule"/>
</dbReference>
<evidence type="ECO:0000256" key="4">
    <source>
        <dbReference type="ARBA" id="ARBA00022840"/>
    </source>
</evidence>
<evidence type="ECO:0000256" key="2">
    <source>
        <dbReference type="ARBA" id="ARBA00022598"/>
    </source>
</evidence>
<dbReference type="GO" id="GO:0005737">
    <property type="term" value="C:cytoplasm"/>
    <property type="evidence" value="ECO:0007669"/>
    <property type="project" value="UniProtKB-SubCell"/>
</dbReference>
<dbReference type="Proteomes" id="UP000178517">
    <property type="component" value="Unassembled WGS sequence"/>
</dbReference>
<evidence type="ECO:0000256" key="6">
    <source>
        <dbReference type="ARBA" id="ARBA00023146"/>
    </source>
</evidence>
<organism evidence="10 11">
    <name type="scientific">Candidatus Harrisonbacteria bacterium RIFCSPLOWO2_01_FULL_40_28</name>
    <dbReference type="NCBI Taxonomy" id="1798406"/>
    <lineage>
        <taxon>Bacteria</taxon>
        <taxon>Candidatus Harrisoniibacteriota</taxon>
    </lineage>
</organism>
<proteinExistence type="inferred from homology"/>
<evidence type="ECO:0000313" key="11">
    <source>
        <dbReference type="Proteomes" id="UP000178517"/>
    </source>
</evidence>
<dbReference type="PANTHER" id="PTHR43766:SF1">
    <property type="entry name" value="TRYPTOPHAN--TRNA LIGASE, MITOCHONDRIAL"/>
    <property type="match status" value="1"/>
</dbReference>
<dbReference type="EMBL" id="MHJI01000010">
    <property type="protein sequence ID" value="OGY66095.1"/>
    <property type="molecule type" value="Genomic_DNA"/>
</dbReference>
<evidence type="ECO:0000256" key="8">
    <source>
        <dbReference type="HAMAP-Rule" id="MF_00140"/>
    </source>
</evidence>
<dbReference type="EC" id="6.1.1.2" evidence="8"/>
<gene>
    <name evidence="8" type="primary">trpS</name>
    <name evidence="10" type="ORF">A3A04_00880</name>
</gene>
<evidence type="ECO:0000256" key="3">
    <source>
        <dbReference type="ARBA" id="ARBA00022741"/>
    </source>
</evidence>
<keyword evidence="2 8" id="KW-0436">Ligase</keyword>
<dbReference type="HAMAP" id="MF_00140_B">
    <property type="entry name" value="Trp_tRNA_synth_B"/>
    <property type="match status" value="1"/>
</dbReference>
<protein>
    <recommendedName>
        <fullName evidence="8">Tryptophan--tRNA ligase</fullName>
        <ecNumber evidence="8">6.1.1.2</ecNumber>
    </recommendedName>
    <alternativeName>
        <fullName evidence="8">Tryptophanyl-tRNA synthetase</fullName>
        <shortName evidence="8">TrpRS</shortName>
    </alternativeName>
</protein>
<dbReference type="CDD" id="cd00806">
    <property type="entry name" value="TrpRS_core"/>
    <property type="match status" value="1"/>
</dbReference>
<keyword evidence="6 8" id="KW-0030">Aminoacyl-tRNA synthetase</keyword>